<proteinExistence type="predicted"/>
<evidence type="ECO:0008006" key="4">
    <source>
        <dbReference type="Google" id="ProtNLM"/>
    </source>
</evidence>
<dbReference type="PANTHER" id="PTHR36340:SF1">
    <property type="entry name" value="NAD(P)H DEHYDROGENASE SUBUNIT CRR3, CHLOROPLASTIC-RELATED"/>
    <property type="match status" value="1"/>
</dbReference>
<evidence type="ECO:0000313" key="2">
    <source>
        <dbReference type="EMBL" id="KAL3654501.1"/>
    </source>
</evidence>
<protein>
    <recommendedName>
        <fullName evidence="4">Chlororespiratory reduction 3</fullName>
    </recommendedName>
</protein>
<dbReference type="EMBL" id="JAVIJP010000005">
    <property type="protein sequence ID" value="KAL3654501.1"/>
    <property type="molecule type" value="Genomic_DNA"/>
</dbReference>
<organism evidence="2 3">
    <name type="scientific">Castilleja foliolosa</name>
    <dbReference type="NCBI Taxonomy" id="1961234"/>
    <lineage>
        <taxon>Eukaryota</taxon>
        <taxon>Viridiplantae</taxon>
        <taxon>Streptophyta</taxon>
        <taxon>Embryophyta</taxon>
        <taxon>Tracheophyta</taxon>
        <taxon>Spermatophyta</taxon>
        <taxon>Magnoliopsida</taxon>
        <taxon>eudicotyledons</taxon>
        <taxon>Gunneridae</taxon>
        <taxon>Pentapetalae</taxon>
        <taxon>asterids</taxon>
        <taxon>lamiids</taxon>
        <taxon>Lamiales</taxon>
        <taxon>Orobanchaceae</taxon>
        <taxon>Pedicularideae</taxon>
        <taxon>Castillejinae</taxon>
        <taxon>Castilleja</taxon>
    </lineage>
</organism>
<dbReference type="AlphaFoldDB" id="A0ABD3EJR9"/>
<keyword evidence="1" id="KW-1133">Transmembrane helix</keyword>
<name>A0ABD3EJR9_9LAMI</name>
<comment type="caution">
    <text evidence="2">The sequence shown here is derived from an EMBL/GenBank/DDBJ whole genome shotgun (WGS) entry which is preliminary data.</text>
</comment>
<keyword evidence="1" id="KW-0812">Transmembrane</keyword>
<keyword evidence="3" id="KW-1185">Reference proteome</keyword>
<accession>A0ABD3EJR9</accession>
<evidence type="ECO:0000313" key="3">
    <source>
        <dbReference type="Proteomes" id="UP001632038"/>
    </source>
</evidence>
<dbReference type="InterPro" id="IPR038931">
    <property type="entry name" value="CRR3"/>
</dbReference>
<dbReference type="PANTHER" id="PTHR36340">
    <property type="entry name" value="NAD(P)H DEHYDROGENASE SUBUNIT CRR3, CHLOROPLASTIC-RELATED"/>
    <property type="match status" value="1"/>
</dbReference>
<feature type="transmembrane region" description="Helical" evidence="1">
    <location>
        <begin position="136"/>
        <end position="163"/>
    </location>
</feature>
<reference evidence="3" key="1">
    <citation type="journal article" date="2024" name="IScience">
        <title>Strigolactones Initiate the Formation of Haustorium-like Structures in Castilleja.</title>
        <authorList>
            <person name="Buerger M."/>
            <person name="Peterson D."/>
            <person name="Chory J."/>
        </authorList>
    </citation>
    <scope>NUCLEOTIDE SEQUENCE [LARGE SCALE GENOMIC DNA]</scope>
</reference>
<dbReference type="Proteomes" id="UP001632038">
    <property type="component" value="Unassembled WGS sequence"/>
</dbReference>
<gene>
    <name evidence="2" type="ORF">CASFOL_004182</name>
</gene>
<sequence>MAAAILSFNSIAKPKIQNFSALPNEDSISPSLPPRPSLIIKPNANKKLPNQSYKKLKQQQQPTIMEIEQAIGAGFFRDRDDIDSSSSKEKGRSLFENIVKNTVGEKEGSVEKKLRETGEWLLYQSENTSRSAGKQILITMFVWVIPLWIFGFLIAAGILQLPFTTPFLQDLLS</sequence>
<evidence type="ECO:0000256" key="1">
    <source>
        <dbReference type="SAM" id="Phobius"/>
    </source>
</evidence>
<keyword evidence="1" id="KW-0472">Membrane</keyword>